<dbReference type="AlphaFoldDB" id="A0A644Z681"/>
<feature type="region of interest" description="Disordered" evidence="1">
    <location>
        <begin position="65"/>
        <end position="97"/>
    </location>
</feature>
<feature type="compositionally biased region" description="Gly residues" evidence="1">
    <location>
        <begin position="341"/>
        <end position="350"/>
    </location>
</feature>
<feature type="compositionally biased region" description="Low complexity" evidence="1">
    <location>
        <begin position="167"/>
        <end position="179"/>
    </location>
</feature>
<sequence>MDKGGYAGIPDVVVLSVCIQTGRGPQGGVGSGRAGVAQSGGSGHQNDGGGHGEAHLLAQRHIQHRNHGDGAEGAADAHGDQKANQGDNGGGDNLVAAHDADSGLNQLIHRAGGLDHVGIAAGHQHDKGNHAHDLEAALKLLVNFLPLDGAEHKHDHQAAQGGQSQRLGGNLNGNHHNNGQKGDGVLLGELIGDSLGGGHVHRQLLVLTGLTISDKDGQTQANQHGNAENPVVSRNLADGGGHAVLGHIVGNDAHEDGAEAKGNGDVGSLQAECQRAGGSPAVKLQLVEQAQQGRNHDGNESDVNGNQVLGQAGHAGQHYQKELGVLSHDFGELLGHHVGQARGGDGGGKGAQQQVSQRGAAVYAEAGGQDTHGGGNVNAAQNGANNGGDDQGQKNVQLQQAQDTQDHHRHKNRIQ</sequence>
<proteinExistence type="predicted"/>
<feature type="compositionally biased region" description="Gly residues" evidence="1">
    <location>
        <begin position="24"/>
        <end position="51"/>
    </location>
</feature>
<feature type="compositionally biased region" description="Basic and acidic residues" evidence="1">
    <location>
        <begin position="66"/>
        <end position="81"/>
    </location>
</feature>
<evidence type="ECO:0000256" key="1">
    <source>
        <dbReference type="SAM" id="MobiDB-lite"/>
    </source>
</evidence>
<evidence type="ECO:0000313" key="2">
    <source>
        <dbReference type="EMBL" id="MPM35511.1"/>
    </source>
</evidence>
<feature type="region of interest" description="Disordered" evidence="1">
    <location>
        <begin position="217"/>
        <end position="238"/>
    </location>
</feature>
<feature type="region of interest" description="Disordered" evidence="1">
    <location>
        <begin position="336"/>
        <end position="415"/>
    </location>
</feature>
<comment type="caution">
    <text evidence="2">The sequence shown here is derived from an EMBL/GenBank/DDBJ whole genome shotgun (WGS) entry which is preliminary data.</text>
</comment>
<organism evidence="2">
    <name type="scientific">bioreactor metagenome</name>
    <dbReference type="NCBI Taxonomy" id="1076179"/>
    <lineage>
        <taxon>unclassified sequences</taxon>
        <taxon>metagenomes</taxon>
        <taxon>ecological metagenomes</taxon>
    </lineage>
</organism>
<protein>
    <submittedName>
        <fullName evidence="2">Uncharacterized protein</fullName>
    </submittedName>
</protein>
<gene>
    <name evidence="2" type="ORF">SDC9_82104</name>
</gene>
<dbReference type="EMBL" id="VSSQ01007309">
    <property type="protein sequence ID" value="MPM35511.1"/>
    <property type="molecule type" value="Genomic_DNA"/>
</dbReference>
<feature type="region of interest" description="Disordered" evidence="1">
    <location>
        <begin position="152"/>
        <end position="180"/>
    </location>
</feature>
<accession>A0A644Z681</accession>
<feature type="region of interest" description="Disordered" evidence="1">
    <location>
        <begin position="290"/>
        <end position="315"/>
    </location>
</feature>
<name>A0A644Z681_9ZZZZ</name>
<feature type="region of interest" description="Disordered" evidence="1">
    <location>
        <begin position="23"/>
        <end position="52"/>
    </location>
</feature>
<reference evidence="2" key="1">
    <citation type="submission" date="2019-08" db="EMBL/GenBank/DDBJ databases">
        <authorList>
            <person name="Kucharzyk K."/>
            <person name="Murdoch R.W."/>
            <person name="Higgins S."/>
            <person name="Loffler F."/>
        </authorList>
    </citation>
    <scope>NUCLEOTIDE SEQUENCE</scope>
</reference>